<evidence type="ECO:0000313" key="5">
    <source>
        <dbReference type="Proteomes" id="UP001419268"/>
    </source>
</evidence>
<evidence type="ECO:0000256" key="1">
    <source>
        <dbReference type="ARBA" id="ARBA00022603"/>
    </source>
</evidence>
<keyword evidence="2" id="KW-0808">Transferase</keyword>
<keyword evidence="5" id="KW-1185">Reference proteome</keyword>
<dbReference type="Gene3D" id="3.40.50.150">
    <property type="entry name" value="Vaccinia Virus protein VP39"/>
    <property type="match status" value="1"/>
</dbReference>
<gene>
    <name evidence="4" type="ORF">Scep_000355</name>
</gene>
<accession>A0AAP0LA39</accession>
<dbReference type="PANTHER" id="PTHR13393:SF0">
    <property type="entry name" value="RNA N6-ADENOSINE-METHYLTRANSFERASE METTL16"/>
    <property type="match status" value="1"/>
</dbReference>
<dbReference type="GO" id="GO:0005634">
    <property type="term" value="C:nucleus"/>
    <property type="evidence" value="ECO:0007669"/>
    <property type="project" value="TreeGrafter"/>
</dbReference>
<sequence>MCNPPFFESMDEAGTNPKTSCGGTSEEMVCPGGEKAFITRIIEDSVVLKQSFRWFTSMVGRKSNMKPLISKLWAVGVSVVKTTEFVQGETCRWGLAWSFTHTSKNAIAPRIAEKNNLSFVLEGLNRQFGAIHVLKSVESYFLASGTSCKLDPTLFVVDVTISNESFDAILKSGAGNSEESTSCHLAKDASNGSIPLDNLSFCISVFQQIPGSLLLKGSVQRRQSSLSGKFSMIFQQLELALKREFCKHNAV</sequence>
<comment type="caution">
    <text evidence="4">The sequence shown here is derived from an EMBL/GenBank/DDBJ whole genome shotgun (WGS) entry which is preliminary data.</text>
</comment>
<evidence type="ECO:0000313" key="4">
    <source>
        <dbReference type="EMBL" id="KAK9165164.1"/>
    </source>
</evidence>
<dbReference type="InterPro" id="IPR029063">
    <property type="entry name" value="SAM-dependent_MTases_sf"/>
</dbReference>
<dbReference type="Pfam" id="PF05971">
    <property type="entry name" value="Methyltransf_10"/>
    <property type="match status" value="1"/>
</dbReference>
<dbReference type="Proteomes" id="UP001419268">
    <property type="component" value="Unassembled WGS sequence"/>
</dbReference>
<proteinExistence type="predicted"/>
<dbReference type="GO" id="GO:0008168">
    <property type="term" value="F:methyltransferase activity"/>
    <property type="evidence" value="ECO:0007669"/>
    <property type="project" value="UniProtKB-KW"/>
</dbReference>
<organism evidence="4 5">
    <name type="scientific">Stephania cephalantha</name>
    <dbReference type="NCBI Taxonomy" id="152367"/>
    <lineage>
        <taxon>Eukaryota</taxon>
        <taxon>Viridiplantae</taxon>
        <taxon>Streptophyta</taxon>
        <taxon>Embryophyta</taxon>
        <taxon>Tracheophyta</taxon>
        <taxon>Spermatophyta</taxon>
        <taxon>Magnoliopsida</taxon>
        <taxon>Ranunculales</taxon>
        <taxon>Menispermaceae</taxon>
        <taxon>Menispermoideae</taxon>
        <taxon>Cissampelideae</taxon>
        <taxon>Stephania</taxon>
    </lineage>
</organism>
<dbReference type="EMBL" id="JBBNAG010000001">
    <property type="protein sequence ID" value="KAK9165164.1"/>
    <property type="molecule type" value="Genomic_DNA"/>
</dbReference>
<dbReference type="PANTHER" id="PTHR13393">
    <property type="entry name" value="SAM-DEPENDENT METHYLTRANSFERASE"/>
    <property type="match status" value="1"/>
</dbReference>
<evidence type="ECO:0000256" key="3">
    <source>
        <dbReference type="SAM" id="MobiDB-lite"/>
    </source>
</evidence>
<dbReference type="InterPro" id="IPR010286">
    <property type="entry name" value="METTL16/RlmF"/>
</dbReference>
<protein>
    <recommendedName>
        <fullName evidence="6">U6 small nuclear RNA (adenine-(43)-N(6))-methyltransferase</fullName>
    </recommendedName>
</protein>
<dbReference type="AlphaFoldDB" id="A0AAP0LA39"/>
<reference evidence="4 5" key="1">
    <citation type="submission" date="2024-01" db="EMBL/GenBank/DDBJ databases">
        <title>Genome assemblies of Stephania.</title>
        <authorList>
            <person name="Yang L."/>
        </authorList>
    </citation>
    <scope>NUCLEOTIDE SEQUENCE [LARGE SCALE GENOMIC DNA]</scope>
    <source>
        <strain evidence="4">JXDWG</strain>
        <tissue evidence="4">Leaf</tissue>
    </source>
</reference>
<name>A0AAP0LA39_9MAGN</name>
<feature type="region of interest" description="Disordered" evidence="3">
    <location>
        <begin position="1"/>
        <end position="20"/>
    </location>
</feature>
<dbReference type="GO" id="GO:0070475">
    <property type="term" value="P:rRNA base methylation"/>
    <property type="evidence" value="ECO:0007669"/>
    <property type="project" value="TreeGrafter"/>
</dbReference>
<keyword evidence="1" id="KW-0489">Methyltransferase</keyword>
<evidence type="ECO:0000256" key="2">
    <source>
        <dbReference type="ARBA" id="ARBA00022679"/>
    </source>
</evidence>
<evidence type="ECO:0008006" key="6">
    <source>
        <dbReference type="Google" id="ProtNLM"/>
    </source>
</evidence>